<evidence type="ECO:0000313" key="1">
    <source>
        <dbReference type="EMBL" id="JAH78855.1"/>
    </source>
</evidence>
<name>A0A0E9VN91_ANGAN</name>
<reference evidence="1" key="2">
    <citation type="journal article" date="2015" name="Fish Shellfish Immunol.">
        <title>Early steps in the European eel (Anguilla anguilla)-Vibrio vulnificus interaction in the gills: Role of the RtxA13 toxin.</title>
        <authorList>
            <person name="Callol A."/>
            <person name="Pajuelo D."/>
            <person name="Ebbesson L."/>
            <person name="Teles M."/>
            <person name="MacKenzie S."/>
            <person name="Amaro C."/>
        </authorList>
    </citation>
    <scope>NUCLEOTIDE SEQUENCE</scope>
</reference>
<sequence length="48" mass="5367">MYNCNYIINIKQNTSLANDIVLNLCPDDALSMVFKIALLIVPAITQLQ</sequence>
<dbReference type="EMBL" id="GBXM01029722">
    <property type="protein sequence ID" value="JAH78855.1"/>
    <property type="molecule type" value="Transcribed_RNA"/>
</dbReference>
<reference evidence="1" key="1">
    <citation type="submission" date="2014-11" db="EMBL/GenBank/DDBJ databases">
        <authorList>
            <person name="Amaro Gonzalez C."/>
        </authorList>
    </citation>
    <scope>NUCLEOTIDE SEQUENCE</scope>
</reference>
<organism evidence="1">
    <name type="scientific">Anguilla anguilla</name>
    <name type="common">European freshwater eel</name>
    <name type="synonym">Muraena anguilla</name>
    <dbReference type="NCBI Taxonomy" id="7936"/>
    <lineage>
        <taxon>Eukaryota</taxon>
        <taxon>Metazoa</taxon>
        <taxon>Chordata</taxon>
        <taxon>Craniata</taxon>
        <taxon>Vertebrata</taxon>
        <taxon>Euteleostomi</taxon>
        <taxon>Actinopterygii</taxon>
        <taxon>Neopterygii</taxon>
        <taxon>Teleostei</taxon>
        <taxon>Anguilliformes</taxon>
        <taxon>Anguillidae</taxon>
        <taxon>Anguilla</taxon>
    </lineage>
</organism>
<protein>
    <submittedName>
        <fullName evidence="1">Uncharacterized protein</fullName>
    </submittedName>
</protein>
<accession>A0A0E9VN91</accession>
<proteinExistence type="predicted"/>
<dbReference type="AlphaFoldDB" id="A0A0E9VN91"/>